<reference evidence="1 2" key="1">
    <citation type="submission" date="2017-01" db="EMBL/GenBank/DDBJ databases">
        <authorList>
            <consortium name="Urmite Genomes"/>
        </authorList>
    </citation>
    <scope>NUCLEOTIDE SEQUENCE [LARGE SCALE GENOMIC DNA]</scope>
    <source>
        <strain evidence="1 2">AB308</strain>
    </source>
</reference>
<protein>
    <submittedName>
        <fullName evidence="1">Mycobacterium terramassiliense ORFan</fullName>
    </submittedName>
</protein>
<gene>
    <name evidence="1" type="ORF">MTAB308_147</name>
</gene>
<accession>A0A2U3N559</accession>
<name>A0A2U3N559_9MYCO</name>
<evidence type="ECO:0000313" key="1">
    <source>
        <dbReference type="EMBL" id="SPM26672.1"/>
    </source>
</evidence>
<dbReference type="EMBL" id="FTRV01000008">
    <property type="protein sequence ID" value="SPM26672.1"/>
    <property type="molecule type" value="Genomic_DNA"/>
</dbReference>
<proteinExistence type="predicted"/>
<evidence type="ECO:0000313" key="2">
    <source>
        <dbReference type="Proteomes" id="UP000241595"/>
    </source>
</evidence>
<dbReference type="Proteomes" id="UP000241595">
    <property type="component" value="Unassembled WGS sequence"/>
</dbReference>
<organism evidence="1 2">
    <name type="scientific">Mycobacterium terramassiliense</name>
    <dbReference type="NCBI Taxonomy" id="1841859"/>
    <lineage>
        <taxon>Bacteria</taxon>
        <taxon>Bacillati</taxon>
        <taxon>Actinomycetota</taxon>
        <taxon>Actinomycetes</taxon>
        <taxon>Mycobacteriales</taxon>
        <taxon>Mycobacteriaceae</taxon>
        <taxon>Mycobacterium</taxon>
    </lineage>
</organism>
<keyword evidence="2" id="KW-1185">Reference proteome</keyword>
<sequence length="100" mass="10777">MTPGWTRAARAAGSMSRTRFIFVRSIITRSEPAMTPALQFDAPPRVTNATIVFPGDFHDGDDLVARVRAQHQSGLLPETPILCCVFGQGRGVSGHRVAAT</sequence>
<dbReference type="AlphaFoldDB" id="A0A2U3N559"/>